<dbReference type="PROSITE" id="PS51257">
    <property type="entry name" value="PROKAR_LIPOPROTEIN"/>
    <property type="match status" value="1"/>
</dbReference>
<reference evidence="3 4" key="1">
    <citation type="submission" date="2019-12" db="EMBL/GenBank/DDBJ databases">
        <authorList>
            <person name="Dong K."/>
        </authorList>
    </citation>
    <scope>NUCLEOTIDE SEQUENCE [LARGE SCALE GENOMIC DNA]</scope>
    <source>
        <strain evidence="3 4">JCM 31225</strain>
    </source>
</reference>
<organism evidence="3 4">
    <name type="scientific">Sphingobacterium humi</name>
    <dbReference type="NCBI Taxonomy" id="1796905"/>
    <lineage>
        <taxon>Bacteria</taxon>
        <taxon>Pseudomonadati</taxon>
        <taxon>Bacteroidota</taxon>
        <taxon>Sphingobacteriia</taxon>
        <taxon>Sphingobacteriales</taxon>
        <taxon>Sphingobacteriaceae</taxon>
        <taxon>Sphingobacterium</taxon>
    </lineage>
</organism>
<dbReference type="PROSITE" id="PS00018">
    <property type="entry name" value="EF_HAND_1"/>
    <property type="match status" value="1"/>
</dbReference>
<dbReference type="Gene3D" id="3.40.630.10">
    <property type="entry name" value="Zn peptidases"/>
    <property type="match status" value="2"/>
</dbReference>
<dbReference type="Proteomes" id="UP000435036">
    <property type="component" value="Unassembled WGS sequence"/>
</dbReference>
<dbReference type="RefSeq" id="WP_160370069.1">
    <property type="nucleotide sequence ID" value="NZ_WSQA01000012.1"/>
</dbReference>
<feature type="signal peptide" evidence="1">
    <location>
        <begin position="1"/>
        <end position="20"/>
    </location>
</feature>
<feature type="chain" id="PRO_5026716968" evidence="1">
    <location>
        <begin position="21"/>
        <end position="528"/>
    </location>
</feature>
<dbReference type="Pfam" id="PF04389">
    <property type="entry name" value="Peptidase_M28"/>
    <property type="match status" value="1"/>
</dbReference>
<dbReference type="InterPro" id="IPR018247">
    <property type="entry name" value="EF_Hand_1_Ca_BS"/>
</dbReference>
<dbReference type="SUPFAM" id="SSF53187">
    <property type="entry name" value="Zn-dependent exopeptidases"/>
    <property type="match status" value="1"/>
</dbReference>
<keyword evidence="4" id="KW-1185">Reference proteome</keyword>
<dbReference type="InterPro" id="IPR045175">
    <property type="entry name" value="M28_fam"/>
</dbReference>
<dbReference type="InterPro" id="IPR007484">
    <property type="entry name" value="Peptidase_M28"/>
</dbReference>
<dbReference type="OrthoDB" id="9764939at2"/>
<protein>
    <submittedName>
        <fullName evidence="3">M28 family peptidase</fullName>
    </submittedName>
</protein>
<dbReference type="PANTHER" id="PTHR12147:SF26">
    <property type="entry name" value="PEPTIDASE M28 DOMAIN-CONTAINING PROTEIN"/>
    <property type="match status" value="1"/>
</dbReference>
<proteinExistence type="predicted"/>
<name>A0A6N8L0T3_9SPHI</name>
<accession>A0A6N8L0T3</accession>
<feature type="domain" description="Peptidase M28" evidence="2">
    <location>
        <begin position="295"/>
        <end position="507"/>
    </location>
</feature>
<evidence type="ECO:0000259" key="2">
    <source>
        <dbReference type="Pfam" id="PF04389"/>
    </source>
</evidence>
<gene>
    <name evidence="3" type="ORF">GQF63_15065</name>
</gene>
<dbReference type="AlphaFoldDB" id="A0A6N8L0T3"/>
<dbReference type="GO" id="GO:0008235">
    <property type="term" value="F:metalloexopeptidase activity"/>
    <property type="evidence" value="ECO:0007669"/>
    <property type="project" value="InterPro"/>
</dbReference>
<evidence type="ECO:0000313" key="4">
    <source>
        <dbReference type="Proteomes" id="UP000435036"/>
    </source>
</evidence>
<evidence type="ECO:0000256" key="1">
    <source>
        <dbReference type="SAM" id="SignalP"/>
    </source>
</evidence>
<dbReference type="PANTHER" id="PTHR12147">
    <property type="entry name" value="METALLOPEPTIDASE M28 FAMILY MEMBER"/>
    <property type="match status" value="1"/>
</dbReference>
<sequence length="528" mass="58417">MKRYFVLSFLLPALFSCSVAQNPTQQKYAELLTPEAAKAHLTILASKEYAGRGTGQEGGQKAAEYMANTFKELGLKPAVNGSYFQPVALQKTAYAVENLQINKQELRNGKDFFVQGTNDLSSYTADEVVFVGYGIQSEKYNDLKGLDITGKVVLFINDSEPTNAQGNSLITGTKTMSDWSTSRFKKVQELLKLKPKLIIATGNQTSDMIARFGNRMTGGRYSLQGSNSQPRSGQAAAPVINLTVEAANKLLAAKKTTVDQQVDKIKSSGKPNSFNLKASINAKMGVKDEQFEDPNVLGLIEGTDKKDEIVIISGHYDHDGILPDGTFFPGADDNGSGTVGVLELAKAFAAAKKDGKGPRRTILFMGFAAEEKGLLGSQFYSEHPIFPLSQTVTCLNLDMIGRIDDKHLNGNHNYIHAIGPEVLSSELKAINEKANETYTQMELDYMYDDPKDPMRIYYRSDQYNLAKHGIPVIFYFSGLHPDYHTPNDTVDRIDFNMMSKREKLVFHTAWEIANRDNRLVVDKAVEKP</sequence>
<dbReference type="GO" id="GO:0006508">
    <property type="term" value="P:proteolysis"/>
    <property type="evidence" value="ECO:0007669"/>
    <property type="project" value="InterPro"/>
</dbReference>
<dbReference type="EMBL" id="WSQA01000012">
    <property type="protein sequence ID" value="MVZ63350.1"/>
    <property type="molecule type" value="Genomic_DNA"/>
</dbReference>
<comment type="caution">
    <text evidence="3">The sequence shown here is derived from an EMBL/GenBank/DDBJ whole genome shotgun (WGS) entry which is preliminary data.</text>
</comment>
<evidence type="ECO:0000313" key="3">
    <source>
        <dbReference type="EMBL" id="MVZ63350.1"/>
    </source>
</evidence>
<keyword evidence="1" id="KW-0732">Signal</keyword>